<accession>A0A834LUM9</accession>
<dbReference type="EMBL" id="WJXA01000003">
    <property type="protein sequence ID" value="KAF7149190.1"/>
    <property type="molecule type" value="Genomic_DNA"/>
</dbReference>
<dbReference type="OrthoDB" id="1104689at2759"/>
<feature type="chain" id="PRO_5032896677" evidence="1">
    <location>
        <begin position="25"/>
        <end position="129"/>
    </location>
</feature>
<evidence type="ECO:0000313" key="3">
    <source>
        <dbReference type="Proteomes" id="UP000626092"/>
    </source>
</evidence>
<feature type="signal peptide" evidence="1">
    <location>
        <begin position="1"/>
        <end position="24"/>
    </location>
</feature>
<evidence type="ECO:0000256" key="1">
    <source>
        <dbReference type="SAM" id="SignalP"/>
    </source>
</evidence>
<evidence type="ECO:0000313" key="2">
    <source>
        <dbReference type="EMBL" id="KAF7149190.1"/>
    </source>
</evidence>
<keyword evidence="3" id="KW-1185">Reference proteome</keyword>
<sequence length="129" mass="12950">MAYTSTVLLALLVVATASVGVTVAHCTFTGSVTCLATGTGIPGVPVSVSWDGGRTTLALGVTDVAGTVTVTNDVDPDVLDLSLCSAIATIPAGTCNGLPATDPDQYRTSGLVISFYILGVANLSFQIDV</sequence>
<dbReference type="Proteomes" id="UP000626092">
    <property type="component" value="Unassembled WGS sequence"/>
</dbReference>
<reference evidence="2" key="1">
    <citation type="submission" date="2019-11" db="EMBL/GenBank/DDBJ databases">
        <authorList>
            <person name="Liu Y."/>
            <person name="Hou J."/>
            <person name="Li T.-Q."/>
            <person name="Guan C.-H."/>
            <person name="Wu X."/>
            <person name="Wu H.-Z."/>
            <person name="Ling F."/>
            <person name="Zhang R."/>
            <person name="Shi X.-G."/>
            <person name="Ren J.-P."/>
            <person name="Chen E.-F."/>
            <person name="Sun J.-M."/>
        </authorList>
    </citation>
    <scope>NUCLEOTIDE SEQUENCE</scope>
    <source>
        <strain evidence="2">Adult_tree_wgs_1</strain>
        <tissue evidence="2">Leaves</tissue>
    </source>
</reference>
<organism evidence="2 3">
    <name type="scientific">Rhododendron simsii</name>
    <name type="common">Sims's rhododendron</name>
    <dbReference type="NCBI Taxonomy" id="118357"/>
    <lineage>
        <taxon>Eukaryota</taxon>
        <taxon>Viridiplantae</taxon>
        <taxon>Streptophyta</taxon>
        <taxon>Embryophyta</taxon>
        <taxon>Tracheophyta</taxon>
        <taxon>Spermatophyta</taxon>
        <taxon>Magnoliopsida</taxon>
        <taxon>eudicotyledons</taxon>
        <taxon>Gunneridae</taxon>
        <taxon>Pentapetalae</taxon>
        <taxon>asterids</taxon>
        <taxon>Ericales</taxon>
        <taxon>Ericaceae</taxon>
        <taxon>Ericoideae</taxon>
        <taxon>Rhodoreae</taxon>
        <taxon>Rhododendron</taxon>
    </lineage>
</organism>
<keyword evidence="1" id="KW-0732">Signal</keyword>
<proteinExistence type="predicted"/>
<name>A0A834LUM9_RHOSS</name>
<dbReference type="AlphaFoldDB" id="A0A834LUM9"/>
<gene>
    <name evidence="2" type="ORF">RHSIM_Rhsim03G0062600</name>
</gene>
<protein>
    <submittedName>
        <fullName evidence="2">Uncharacterized protein</fullName>
    </submittedName>
</protein>
<comment type="caution">
    <text evidence="2">The sequence shown here is derived from an EMBL/GenBank/DDBJ whole genome shotgun (WGS) entry which is preliminary data.</text>
</comment>